<dbReference type="OrthoDB" id="6023599at2"/>
<comment type="caution">
    <text evidence="2">The sequence shown here is derived from an EMBL/GenBank/DDBJ whole genome shotgun (WGS) entry which is preliminary data.</text>
</comment>
<accession>A0A254N1B8</accession>
<sequence length="413" mass="44197">MTAARRWTLAACLGLASLGAARADSWLPACPKAYLAPSGAYRFIVMPRGPLDTLSCTRAADQPEFVGRLTSLHRATGTLERQTGGRWVPVWAHELSNEVSPVQAAVSDTGRVATFDNWHGVGWGDDVVVLFDTQGRLVRQMGLADFLPRTYVHALPQSVSSILWGGEHAFTADGQSLQLQVVVPDADPSRPRPGDERPPLVTLLVEADTGRVAPQAPVAWAQALAQARQADAVLCAEEVAWFQRELAPRLPPSPRASQADWTQYGYDVIKRLRPGSELPLETCVFNAQTLADRHQVEACLRAAFKAARETPSEVLLIAPDPAVLWPAAQRVLATLPAAALQGSRLYVAASSAQQASVTRALSARGAEVVVFDPGQAVSPTASAQDALRARFDAGEGRDAMGNCGPDARVDPVQ</sequence>
<name>A0A254N1B8_9BURK</name>
<dbReference type="Proteomes" id="UP000197446">
    <property type="component" value="Unassembled WGS sequence"/>
</dbReference>
<protein>
    <submittedName>
        <fullName evidence="2">Uncharacterized protein</fullName>
    </submittedName>
</protein>
<reference evidence="2 3" key="1">
    <citation type="journal article" date="2007" name="Int. J. Syst. Evol. Microbiol.">
        <title>Description of Pelomonas aquatica sp. nov. and Pelomonas puraquae sp. nov., isolated from industrial and haemodialysis water.</title>
        <authorList>
            <person name="Gomila M."/>
            <person name="Bowien B."/>
            <person name="Falsen E."/>
            <person name="Moore E.R."/>
            <person name="Lalucat J."/>
        </authorList>
    </citation>
    <scope>NUCLEOTIDE SEQUENCE [LARGE SCALE GENOMIC DNA]</scope>
    <source>
        <strain evidence="2 3">CCUG 52769</strain>
    </source>
</reference>
<evidence type="ECO:0000313" key="2">
    <source>
        <dbReference type="EMBL" id="OWR02046.1"/>
    </source>
</evidence>
<dbReference type="AlphaFoldDB" id="A0A254N1B8"/>
<evidence type="ECO:0000256" key="1">
    <source>
        <dbReference type="SAM" id="SignalP"/>
    </source>
</evidence>
<evidence type="ECO:0000313" key="3">
    <source>
        <dbReference type="Proteomes" id="UP000197446"/>
    </source>
</evidence>
<proteinExistence type="predicted"/>
<gene>
    <name evidence="2" type="ORF">CDO81_22240</name>
</gene>
<organism evidence="2 3">
    <name type="scientific">Roseateles puraquae</name>
    <dbReference type="NCBI Taxonomy" id="431059"/>
    <lineage>
        <taxon>Bacteria</taxon>
        <taxon>Pseudomonadati</taxon>
        <taxon>Pseudomonadota</taxon>
        <taxon>Betaproteobacteria</taxon>
        <taxon>Burkholderiales</taxon>
        <taxon>Sphaerotilaceae</taxon>
        <taxon>Roseateles</taxon>
    </lineage>
</organism>
<feature type="chain" id="PRO_5012942435" evidence="1">
    <location>
        <begin position="24"/>
        <end position="413"/>
    </location>
</feature>
<keyword evidence="3" id="KW-1185">Reference proteome</keyword>
<dbReference type="RefSeq" id="WP_088485434.1">
    <property type="nucleotide sequence ID" value="NZ_NISI01000011.1"/>
</dbReference>
<keyword evidence="1" id="KW-0732">Signal</keyword>
<feature type="signal peptide" evidence="1">
    <location>
        <begin position="1"/>
        <end position="23"/>
    </location>
</feature>
<dbReference type="EMBL" id="NISI01000011">
    <property type="protein sequence ID" value="OWR02046.1"/>
    <property type="molecule type" value="Genomic_DNA"/>
</dbReference>